<protein>
    <recommendedName>
        <fullName evidence="9">K Homology domain-containing protein</fullName>
    </recommendedName>
</protein>
<evidence type="ECO:0000256" key="1">
    <source>
        <dbReference type="ARBA" id="ARBA00004141"/>
    </source>
</evidence>
<gene>
    <name evidence="10" type="ORF">CA3LBN_000033</name>
</gene>
<evidence type="ECO:0000256" key="2">
    <source>
        <dbReference type="ARBA" id="ARBA00022692"/>
    </source>
</evidence>
<feature type="domain" description="K Homology" evidence="9">
    <location>
        <begin position="548"/>
        <end position="621"/>
    </location>
</feature>
<accession>A0ABX8HYR8</accession>
<feature type="compositionally biased region" description="Polar residues" evidence="7">
    <location>
        <begin position="43"/>
        <end position="55"/>
    </location>
</feature>
<comment type="subcellular location">
    <subcellularLocation>
        <location evidence="1">Membrane</location>
        <topology evidence="1">Multi-pass membrane protein</topology>
    </subcellularLocation>
</comment>
<keyword evidence="5 8" id="KW-1133">Transmembrane helix</keyword>
<proteinExistence type="predicted"/>
<dbReference type="SMART" id="SM00322">
    <property type="entry name" value="KH"/>
    <property type="match status" value="9"/>
</dbReference>
<keyword evidence="2 8" id="KW-0812">Transmembrane</keyword>
<feature type="transmembrane region" description="Helical" evidence="8">
    <location>
        <begin position="1380"/>
        <end position="1402"/>
    </location>
</feature>
<evidence type="ECO:0000259" key="9">
    <source>
        <dbReference type="SMART" id="SM00322"/>
    </source>
</evidence>
<dbReference type="PANTHER" id="PTHR11785">
    <property type="entry name" value="AMINO ACID TRANSPORTER"/>
    <property type="match status" value="1"/>
</dbReference>
<feature type="transmembrane region" description="Helical" evidence="8">
    <location>
        <begin position="1563"/>
        <end position="1584"/>
    </location>
</feature>
<feature type="transmembrane region" description="Helical" evidence="8">
    <location>
        <begin position="1466"/>
        <end position="1489"/>
    </location>
</feature>
<dbReference type="EMBL" id="CP076661">
    <property type="protein sequence ID" value="QWU85815.1"/>
    <property type="molecule type" value="Genomic_DNA"/>
</dbReference>
<reference evidence="10 11" key="1">
    <citation type="submission" date="2021-06" db="EMBL/GenBank/DDBJ databases">
        <title>Candida outbreak in Lebanon.</title>
        <authorList>
            <person name="Finianos M."/>
        </authorList>
    </citation>
    <scope>NUCLEOTIDE SEQUENCE [LARGE SCALE GENOMIC DNA]</scope>
    <source>
        <strain evidence="10">CA3LBN</strain>
    </source>
</reference>
<evidence type="ECO:0000256" key="3">
    <source>
        <dbReference type="ARBA" id="ARBA00022737"/>
    </source>
</evidence>
<feature type="transmembrane region" description="Helical" evidence="8">
    <location>
        <begin position="1422"/>
        <end position="1445"/>
    </location>
</feature>
<evidence type="ECO:0000256" key="6">
    <source>
        <dbReference type="ARBA" id="ARBA00023136"/>
    </source>
</evidence>
<keyword evidence="6 8" id="KW-0472">Membrane</keyword>
<keyword evidence="11" id="KW-1185">Reference proteome</keyword>
<feature type="domain" description="K Homology" evidence="9">
    <location>
        <begin position="868"/>
        <end position="946"/>
    </location>
</feature>
<feature type="domain" description="K Homology" evidence="9">
    <location>
        <begin position="628"/>
        <end position="702"/>
    </location>
</feature>
<feature type="domain" description="K Homology" evidence="9">
    <location>
        <begin position="950"/>
        <end position="1018"/>
    </location>
</feature>
<feature type="transmembrane region" description="Helical" evidence="8">
    <location>
        <begin position="1314"/>
        <end position="1334"/>
    </location>
</feature>
<organism evidence="10 11">
    <name type="scientific">Candidozyma haemuli</name>
    <dbReference type="NCBI Taxonomy" id="45357"/>
    <lineage>
        <taxon>Eukaryota</taxon>
        <taxon>Fungi</taxon>
        <taxon>Dikarya</taxon>
        <taxon>Ascomycota</taxon>
        <taxon>Saccharomycotina</taxon>
        <taxon>Pichiomycetes</taxon>
        <taxon>Metschnikowiaceae</taxon>
        <taxon>Candidozyma</taxon>
    </lineage>
</organism>
<feature type="transmembrane region" description="Helical" evidence="8">
    <location>
        <begin position="1596"/>
        <end position="1615"/>
    </location>
</feature>
<evidence type="ECO:0000256" key="5">
    <source>
        <dbReference type="ARBA" id="ARBA00022989"/>
    </source>
</evidence>
<feature type="transmembrane region" description="Helical" evidence="8">
    <location>
        <begin position="1636"/>
        <end position="1653"/>
    </location>
</feature>
<evidence type="ECO:0000313" key="11">
    <source>
        <dbReference type="Proteomes" id="UP000825434"/>
    </source>
</evidence>
<dbReference type="InterPro" id="IPR057778">
    <property type="entry name" value="KH_Vigilin_N"/>
</dbReference>
<dbReference type="InterPro" id="IPR050598">
    <property type="entry name" value="AminoAcid_Transporter"/>
</dbReference>
<evidence type="ECO:0000256" key="8">
    <source>
        <dbReference type="SAM" id="Phobius"/>
    </source>
</evidence>
<feature type="compositionally biased region" description="Basic and acidic residues" evidence="7">
    <location>
        <begin position="19"/>
        <end position="32"/>
    </location>
</feature>
<dbReference type="Gene3D" id="1.20.1740.10">
    <property type="entry name" value="Amino acid/polyamine transporter I"/>
    <property type="match status" value="1"/>
</dbReference>
<dbReference type="Pfam" id="PF24668">
    <property type="entry name" value="KH_Vigilin"/>
    <property type="match status" value="1"/>
</dbReference>
<dbReference type="Gene3D" id="3.30.1370.10">
    <property type="entry name" value="K Homology domain, type 1"/>
    <property type="match status" value="8"/>
</dbReference>
<dbReference type="PANTHER" id="PTHR11785:SF498">
    <property type="entry name" value="HIGH-AFFINITY METHIONINE PERMEASE"/>
    <property type="match status" value="1"/>
</dbReference>
<dbReference type="InterPro" id="IPR002293">
    <property type="entry name" value="AA/rel_permease1"/>
</dbReference>
<feature type="transmembrane region" description="Helical" evidence="8">
    <location>
        <begin position="1354"/>
        <end position="1373"/>
    </location>
</feature>
<dbReference type="InterPro" id="IPR004087">
    <property type="entry name" value="KH_dom"/>
</dbReference>
<name>A0ABX8HYR8_9ASCO</name>
<feature type="domain" description="K Homology" evidence="9">
    <location>
        <begin position="791"/>
        <end position="864"/>
    </location>
</feature>
<keyword evidence="3" id="KW-0677">Repeat</keyword>
<evidence type="ECO:0000256" key="7">
    <source>
        <dbReference type="SAM" id="MobiDB-lite"/>
    </source>
</evidence>
<sequence>MSTPAEIIAARVNGTYVAEEPKPVKKSKEPVSKENAFPVLGGRQSSPSAGGNTTLWGPGVNGNGNGNGQAKPAASVLKPRPSASSKSSFKNSSVQEAFSLDADDQLNVARAEFIKILTAIKTETKASIECTSSQYTKKRTFLITGAPDAVKLAKRLVIKKLTKPVVVNFAIPAKVRSRVIGAQGRTLKPIISEFQVKVDIANEEESPSPEPEDADDIFAKTVPVTIEGDAEGCKGAKAAILAIVKEETKNMSVKIAVSDFVKPFVAKAAEPVESKYSQLEFSFPAWDSPSTNVIISGDREAALEARDELKDLLASLEARLTVHSVPIPQVKHQFLPIKQIIEEDDVFIKLPEEGETDVKFIGEKKKIAAAQEKARQTTSQYKVDVLDMSKAHKGNLPHVRAVAALLRKNGYFRKIAAAQNVVITPPKFDFLADESNTSIPIEITVNAAEPDVASQTRKAIVATVNKFSPEKSKVIDDIDSFLVQEAPAILDISAPANKADYVVLGNRIVLFDVSETEESDDFDVDVSSADSLSEVNKSLDKLRAKQDSLSSTVLSVDSKKQNAIAGENKAVLKSLIAELPVNAVEVELHNDGTQSSENSIYIHGLKEYVEKIKDSINGLVRDFEEHGKKYTSSVELPAFVLPRIVGRGGSAIQALRREYDINIEQNEKTESVTDKSVKTTLHLVGQKRSVEAAKEILSKSAKKHADETVARVRVEQQYHKRIAGPRFVYMNRLQDKYSVVIRFPSEKTDFSSQKYDDTPSNKDEITIKGPSRGVAKAEEEIKELLNFEKENGHKESIKIPSKALARVIGKGGETIRDITEGFGVEYHFNRDKAAEEEQGYAEVEFTGSRTALKDTIKRVKEIIEEVENFVTITINVPAKYHRDLIGPSGSVMREIISKAGGEDVARQKYIHLLRVPDEGSGSEEVVSAGDKQIVEKVIEQVKKIVADKEASVVETVEVAKDRHGALIGTGGSVRHKLEEDYGVTISIPRASDSSTEIKLTGLPEKIEKLKEKIAEMTKDDWNEVVEVPSSLHSLVSEKAAIFKTFKSDYKVDVTHGNLTRKASKLTNGYIPAPPEGAVAEDGDDSAFKFTTALLEKPEGEDVVIPWRLQGEKDATAKVAEIVQERLEKAKAATHGGWFYLKDPKNKVPRLLGPQGRNIKEIRKNTGAFITVPRANDKHNGFVYVVGTEESLSAVEKALSQLDSEGSSFVKNSNEIQSLQDTENDAAVVNIDQNKKNIGIISSIFLVTNRIIGAGVFSTASTILTLSGSVGTSLIMWVVGSIIAFTGLLTYMELGSAIPRNGGEKNYLEYIYTKPKFFVTAMYASYVFFLGWAAGNSIVTGEFLLNAAGTEVTQWNSRAIGIGVITFAFIVNGVNVKGGLFLANILGVFKVAIILFISVTGWVALGGGIKTKEFRDPHNFTDAFHGTTPTGFGIVNALYNIIWSYVGYSNANYALGEIKNPVRTLKIAAPTALLTITVLYMLVNIAYYAVVPADEIRDSGRIVASAFFRYAFGESAEKAASVFVALSTLGNVLSVIFSQGRIIQQLGREGSLPFSRFFATQKPFNTPFVGLLQHWIVCIVTIVAPPPGDAYNFVLNLISYPLNVVNTFVALGLLWLKWNSYKGKATWKAPITCPWPVVVFFFLSSLYLIVAPYIPPTGGQTVYEDLPYWIHPVVTWGVFAIGAIYWLVWTKLIPYLFSYTLASKEILGEDGFWRNQFFKIPHGEVLEDPEIKPDTRVVVRHLVSHAY</sequence>
<dbReference type="Pfam" id="PF13520">
    <property type="entry name" value="AA_permease_2"/>
    <property type="match status" value="1"/>
</dbReference>
<evidence type="ECO:0000313" key="10">
    <source>
        <dbReference type="EMBL" id="QWU85815.1"/>
    </source>
</evidence>
<evidence type="ECO:0000256" key="4">
    <source>
        <dbReference type="ARBA" id="ARBA00022884"/>
    </source>
</evidence>
<feature type="domain" description="K Homology" evidence="9">
    <location>
        <begin position="163"/>
        <end position="245"/>
    </location>
</feature>
<keyword evidence="4" id="KW-0694">RNA-binding</keyword>
<feature type="domain" description="K Homology" evidence="9">
    <location>
        <begin position="1120"/>
        <end position="1203"/>
    </location>
</feature>
<dbReference type="InterPro" id="IPR036612">
    <property type="entry name" value="KH_dom_type_1_sf"/>
</dbReference>
<dbReference type="SUPFAM" id="SSF54791">
    <property type="entry name" value="Eukaryotic type KH-domain (KH-domain type I)"/>
    <property type="match status" value="7"/>
</dbReference>
<feature type="transmembrane region" description="Helical" evidence="8">
    <location>
        <begin position="1273"/>
        <end position="1293"/>
    </location>
</feature>
<dbReference type="InterPro" id="IPR004088">
    <property type="entry name" value="KH_dom_type_1"/>
</dbReference>
<dbReference type="Proteomes" id="UP000825434">
    <property type="component" value="Chromosome 1"/>
</dbReference>
<feature type="transmembrane region" description="Helical" evidence="8">
    <location>
        <begin position="1518"/>
        <end position="1542"/>
    </location>
</feature>
<feature type="domain" description="K Homology" evidence="9">
    <location>
        <begin position="92"/>
        <end position="162"/>
    </location>
</feature>
<feature type="domain" description="K Homology" evidence="9">
    <location>
        <begin position="706"/>
        <end position="786"/>
    </location>
</feature>
<feature type="transmembrane region" description="Helical" evidence="8">
    <location>
        <begin position="1665"/>
        <end position="1687"/>
    </location>
</feature>
<dbReference type="Pfam" id="PF00013">
    <property type="entry name" value="KH_1"/>
    <property type="match status" value="6"/>
</dbReference>
<feature type="region of interest" description="Disordered" evidence="7">
    <location>
        <begin position="19"/>
        <end position="89"/>
    </location>
</feature>